<evidence type="ECO:0000259" key="1">
    <source>
        <dbReference type="Pfam" id="PF13524"/>
    </source>
</evidence>
<organism evidence="2 3">
    <name type="scientific">Hoylesella pleuritidis F0068</name>
    <dbReference type="NCBI Taxonomy" id="1081904"/>
    <lineage>
        <taxon>Bacteria</taxon>
        <taxon>Pseudomonadati</taxon>
        <taxon>Bacteroidota</taxon>
        <taxon>Bacteroidia</taxon>
        <taxon>Bacteroidales</taxon>
        <taxon>Prevotellaceae</taxon>
        <taxon>Hoylesella</taxon>
    </lineage>
</organism>
<evidence type="ECO:0000313" key="2">
    <source>
        <dbReference type="EMBL" id="ERK01664.1"/>
    </source>
</evidence>
<keyword evidence="3" id="KW-1185">Reference proteome</keyword>
<protein>
    <submittedName>
        <fullName evidence="2">Glycosyltransferases group 1</fullName>
    </submittedName>
</protein>
<dbReference type="SUPFAM" id="SSF53756">
    <property type="entry name" value="UDP-Glycosyltransferase/glycogen phosphorylase"/>
    <property type="match status" value="1"/>
</dbReference>
<dbReference type="EMBL" id="AWET01000024">
    <property type="protein sequence ID" value="ERK01664.1"/>
    <property type="molecule type" value="Genomic_DNA"/>
</dbReference>
<accession>U2MQX3</accession>
<dbReference type="Proteomes" id="UP000016600">
    <property type="component" value="Unassembled WGS sequence"/>
</dbReference>
<dbReference type="AlphaFoldDB" id="U2MQX3"/>
<gene>
    <name evidence="2" type="ORF">HMPREF1218_1501</name>
</gene>
<evidence type="ECO:0000313" key="3">
    <source>
        <dbReference type="Proteomes" id="UP000016600"/>
    </source>
</evidence>
<dbReference type="InterPro" id="IPR055259">
    <property type="entry name" value="YkvP/CgeB_Glyco_trans-like"/>
</dbReference>
<comment type="caution">
    <text evidence="2">The sequence shown here is derived from an EMBL/GenBank/DDBJ whole genome shotgun (WGS) entry which is preliminary data.</text>
</comment>
<reference evidence="2 3" key="1">
    <citation type="submission" date="2013-08" db="EMBL/GenBank/DDBJ databases">
        <authorList>
            <person name="Durkin A.S."/>
            <person name="Haft D.R."/>
            <person name="McCorrison J."/>
            <person name="Torralba M."/>
            <person name="Gillis M."/>
            <person name="Haft D.H."/>
            <person name="Methe B."/>
            <person name="Sutton G."/>
            <person name="Nelson K.E."/>
        </authorList>
    </citation>
    <scope>NUCLEOTIDE SEQUENCE [LARGE SCALE GENOMIC DNA]</scope>
    <source>
        <strain evidence="2 3">F0068</strain>
    </source>
</reference>
<dbReference type="GO" id="GO:0016740">
    <property type="term" value="F:transferase activity"/>
    <property type="evidence" value="ECO:0007669"/>
    <property type="project" value="UniProtKB-KW"/>
</dbReference>
<sequence>MTPYRENFNGTSALPYHLLYRRNAGTESTNIAIDSESCDTQKEKIEVEVYSFNINRLPDEKIREAEKELGIKIHIMPLSRWFVFLFKFHLLFFRLFLKYPLHYYLKLSPFYIKEIEGLHPDGIWVYGEEMSRVINQFSGLKCVHTTVDCTSLYYHRLLKSGLLYGCADRLKAKINYRKFYRLEEHYLNGKDVKYHLVGQADRDFLVDHNSELQAYFIRHPHYEVVDSAENREFHTPIRLLIAGQCNLYMQRDTEELVKELCLFSDVLSDGGDIRDCYELLFLGKGWEQSVEILETSGWKVKHIRFAPDYIKEIKKHDIQLTPISIGTGTKGKVLDAIANGLLVIGTPYALENIAVKSGESCIEYHSTAEAIDILRKIPMERKKYEQIAEQGREAVCRYHSRKLISEQLFNLFK</sequence>
<name>U2MQX3_9BACT</name>
<keyword evidence="2" id="KW-0808">Transferase</keyword>
<feature type="domain" description="Spore protein YkvP/CgeB glycosyl transferase-like" evidence="1">
    <location>
        <begin position="279"/>
        <end position="402"/>
    </location>
</feature>
<dbReference type="Pfam" id="PF13524">
    <property type="entry name" value="Glyco_trans_1_2"/>
    <property type="match status" value="1"/>
</dbReference>
<proteinExistence type="predicted"/>
<dbReference type="PATRIC" id="fig|1081904.3.peg.1156"/>